<dbReference type="PANTHER" id="PTHR13771:SF9">
    <property type="entry name" value="INTERCELLULAR ADHESION MOLECULE 5"/>
    <property type="match status" value="1"/>
</dbReference>
<keyword evidence="11" id="KW-0393">Immunoglobulin domain</keyword>
<feature type="non-terminal residue" evidence="14">
    <location>
        <position position="1"/>
    </location>
</feature>
<dbReference type="GO" id="GO:0005886">
    <property type="term" value="C:plasma membrane"/>
    <property type="evidence" value="ECO:0007669"/>
    <property type="project" value="TreeGrafter"/>
</dbReference>
<accession>A0A7L1X4R1</accession>
<dbReference type="PANTHER" id="PTHR13771">
    <property type="entry name" value="INTERCELLULAR ADHESION MOLECULE"/>
    <property type="match status" value="1"/>
</dbReference>
<dbReference type="AlphaFoldDB" id="A0A7L1X4R1"/>
<comment type="similarity">
    <text evidence="2">Belongs to the immunoglobulin superfamily. ICAM family.</text>
</comment>
<evidence type="ECO:0000256" key="2">
    <source>
        <dbReference type="ARBA" id="ARBA00005925"/>
    </source>
</evidence>
<evidence type="ECO:0000259" key="12">
    <source>
        <dbReference type="Pfam" id="PF03921"/>
    </source>
</evidence>
<dbReference type="InterPro" id="IPR013768">
    <property type="entry name" value="ICAM_N"/>
</dbReference>
<feature type="domain" description="Intercellular adhesion molecule 1/3/5 D2" evidence="13">
    <location>
        <begin position="205"/>
        <end position="288"/>
    </location>
</feature>
<comment type="subcellular location">
    <subcellularLocation>
        <location evidence="1">Membrane</location>
        <topology evidence="1">Single-pass type I membrane protein</topology>
    </subcellularLocation>
</comment>
<dbReference type="InterPro" id="IPR003987">
    <property type="entry name" value="ICAM_VCAM_N"/>
</dbReference>
<keyword evidence="8" id="KW-0472">Membrane</keyword>
<evidence type="ECO:0000313" key="15">
    <source>
        <dbReference type="Proteomes" id="UP000565698"/>
    </source>
</evidence>
<keyword evidence="10" id="KW-0325">Glycoprotein</keyword>
<keyword evidence="9" id="KW-1015">Disulfide bond</keyword>
<comment type="caution">
    <text evidence="14">The sequence shown here is derived from an EMBL/GenBank/DDBJ whole genome shotgun (WGS) entry which is preliminary data.</text>
</comment>
<dbReference type="OrthoDB" id="5843397at2759"/>
<keyword evidence="4" id="KW-0732">Signal</keyword>
<dbReference type="GO" id="GO:0098609">
    <property type="term" value="P:cell-cell adhesion"/>
    <property type="evidence" value="ECO:0007669"/>
    <property type="project" value="InterPro"/>
</dbReference>
<dbReference type="EMBL" id="VXBW01001820">
    <property type="protein sequence ID" value="NXP05167.1"/>
    <property type="molecule type" value="Genomic_DNA"/>
</dbReference>
<evidence type="ECO:0000256" key="7">
    <source>
        <dbReference type="ARBA" id="ARBA00022989"/>
    </source>
</evidence>
<sequence length="288" mass="31359">AGQLGASFKLWVEPTVPVVGHGDSLTLRLKTTCQDPRAVGNLETPLRKRLVSSGLGETVVELLNVTEWNSSVLGYYSCFQERKVVATKLTVYRAPEVVVMEPVPALAVGKSQELRCRVAGAAPVRNLVVTLQLGDGEVLSTKTFPQHGQDEPEEVEVTHWLMARRRDHGQNVTCQALLDLAPHGPRLNATSEPQMLTIYEFPEDPELEPDIYLEVGARVNATCAVGDVFPAPTFKLTLANQTLPFSTSQDGHRATAEVAPNQPGDFGLVCSVSVGPVERRKEATVHVY</sequence>
<gene>
    <name evidence="14" type="primary">Icam1</name>
    <name evidence="14" type="ORF">THIORB_R15805</name>
</gene>
<evidence type="ECO:0000256" key="1">
    <source>
        <dbReference type="ARBA" id="ARBA00004479"/>
    </source>
</evidence>
<dbReference type="SUPFAM" id="SSF48726">
    <property type="entry name" value="Immunoglobulin"/>
    <property type="match status" value="3"/>
</dbReference>
<feature type="non-terminal residue" evidence="14">
    <location>
        <position position="288"/>
    </location>
</feature>
<evidence type="ECO:0000256" key="11">
    <source>
        <dbReference type="ARBA" id="ARBA00023319"/>
    </source>
</evidence>
<reference evidence="14 15" key="1">
    <citation type="submission" date="2019-09" db="EMBL/GenBank/DDBJ databases">
        <title>Bird 10,000 Genomes (B10K) Project - Family phase.</title>
        <authorList>
            <person name="Zhang G."/>
        </authorList>
    </citation>
    <scope>NUCLEOTIDE SEQUENCE [LARGE SCALE GENOMIC DNA]</scope>
    <source>
        <strain evidence="14">B10K-DU-002-47</strain>
        <tissue evidence="14">Muscle</tissue>
    </source>
</reference>
<keyword evidence="3" id="KW-0812">Transmembrane</keyword>
<evidence type="ECO:0000259" key="13">
    <source>
        <dbReference type="Pfam" id="PF21146"/>
    </source>
</evidence>
<dbReference type="Proteomes" id="UP000565698">
    <property type="component" value="Unassembled WGS sequence"/>
</dbReference>
<feature type="domain" description="Intercellular adhesion molecule N-terminal" evidence="12">
    <location>
        <begin position="7"/>
        <end position="96"/>
    </location>
</feature>
<evidence type="ECO:0000256" key="3">
    <source>
        <dbReference type="ARBA" id="ARBA00022692"/>
    </source>
</evidence>
<dbReference type="InterPro" id="IPR036179">
    <property type="entry name" value="Ig-like_dom_sf"/>
</dbReference>
<dbReference type="PRINTS" id="PR01472">
    <property type="entry name" value="ICAMVCAM1"/>
</dbReference>
<evidence type="ECO:0000256" key="10">
    <source>
        <dbReference type="ARBA" id="ARBA00023180"/>
    </source>
</evidence>
<dbReference type="InterPro" id="IPR013783">
    <property type="entry name" value="Ig-like_fold"/>
</dbReference>
<dbReference type="Gene3D" id="2.60.40.10">
    <property type="entry name" value="Immunoglobulins"/>
    <property type="match status" value="3"/>
</dbReference>
<dbReference type="InterPro" id="IPR048679">
    <property type="entry name" value="ICAM1_3_5_D2"/>
</dbReference>
<evidence type="ECO:0000313" key="14">
    <source>
        <dbReference type="EMBL" id="NXP05167.1"/>
    </source>
</evidence>
<protein>
    <submittedName>
        <fullName evidence="14">ICAM1 protein</fullName>
    </submittedName>
</protein>
<name>A0A7L1X4R1_9AVES</name>
<evidence type="ECO:0000256" key="6">
    <source>
        <dbReference type="ARBA" id="ARBA00022889"/>
    </source>
</evidence>
<dbReference type="GO" id="GO:0005178">
    <property type="term" value="F:integrin binding"/>
    <property type="evidence" value="ECO:0007669"/>
    <property type="project" value="InterPro"/>
</dbReference>
<evidence type="ECO:0000256" key="8">
    <source>
        <dbReference type="ARBA" id="ARBA00023136"/>
    </source>
</evidence>
<keyword evidence="15" id="KW-1185">Reference proteome</keyword>
<dbReference type="InterPro" id="IPR047012">
    <property type="entry name" value="ICAM_VCAM"/>
</dbReference>
<evidence type="ECO:0000256" key="9">
    <source>
        <dbReference type="ARBA" id="ARBA00023157"/>
    </source>
</evidence>
<dbReference type="Pfam" id="PF03921">
    <property type="entry name" value="ICAM_N"/>
    <property type="match status" value="1"/>
</dbReference>
<proteinExistence type="inferred from homology"/>
<organism evidence="14 15">
    <name type="scientific">Thinocorus orbignyianus</name>
    <dbReference type="NCBI Taxonomy" id="161742"/>
    <lineage>
        <taxon>Eukaryota</taxon>
        <taxon>Metazoa</taxon>
        <taxon>Chordata</taxon>
        <taxon>Craniata</taxon>
        <taxon>Vertebrata</taxon>
        <taxon>Euteleostomi</taxon>
        <taxon>Archelosauria</taxon>
        <taxon>Archosauria</taxon>
        <taxon>Dinosauria</taxon>
        <taxon>Saurischia</taxon>
        <taxon>Theropoda</taxon>
        <taxon>Coelurosauria</taxon>
        <taxon>Aves</taxon>
        <taxon>Neognathae</taxon>
        <taxon>Neoaves</taxon>
        <taxon>Aequornithes</taxon>
        <taxon>Ciconiiformes</taxon>
        <taxon>Thinocoridae</taxon>
        <taxon>Thinocorus</taxon>
    </lineage>
</organism>
<keyword evidence="6" id="KW-0130">Cell adhesion</keyword>
<evidence type="ECO:0000256" key="5">
    <source>
        <dbReference type="ARBA" id="ARBA00022737"/>
    </source>
</evidence>
<keyword evidence="7" id="KW-1133">Transmembrane helix</keyword>
<dbReference type="Pfam" id="PF21146">
    <property type="entry name" value="ICAM1_3_5_D2"/>
    <property type="match status" value="1"/>
</dbReference>
<keyword evidence="5" id="KW-0677">Repeat</keyword>
<evidence type="ECO:0000256" key="4">
    <source>
        <dbReference type="ARBA" id="ARBA00022729"/>
    </source>
</evidence>